<keyword evidence="2" id="KW-1185">Reference proteome</keyword>
<accession>A0A3P3E6A6</accession>
<dbReference type="EMBL" id="RQXT01000209">
    <property type="protein sequence ID" value="RRH81894.1"/>
    <property type="molecule type" value="Genomic_DNA"/>
</dbReference>
<keyword evidence="1" id="KW-0378">Hydrolase</keyword>
<evidence type="ECO:0000313" key="1">
    <source>
        <dbReference type="EMBL" id="RRH81894.1"/>
    </source>
</evidence>
<gene>
    <name evidence="1" type="primary">purU</name>
    <name evidence="1" type="ORF">EH240_37300</name>
</gene>
<comment type="caution">
    <text evidence="1">The sequence shown here is derived from an EMBL/GenBank/DDBJ whole genome shotgun (WGS) entry which is preliminary data.</text>
</comment>
<dbReference type="Proteomes" id="UP000273786">
    <property type="component" value="Unassembled WGS sequence"/>
</dbReference>
<sequence length="38" mass="4171">QALARAIHAHIHGRVFLNRNKTVVFPPSPGSFASERMG</sequence>
<dbReference type="EC" id="3.5.1.10" evidence="1"/>
<evidence type="ECO:0000313" key="2">
    <source>
        <dbReference type="Proteomes" id="UP000273786"/>
    </source>
</evidence>
<reference evidence="1 2" key="1">
    <citation type="submission" date="2018-11" db="EMBL/GenBank/DDBJ databases">
        <title>the genome of Mesorhizobium tamadayense DSM 28320.</title>
        <authorList>
            <person name="Gao J."/>
        </authorList>
    </citation>
    <scope>NUCLEOTIDE SEQUENCE [LARGE SCALE GENOMIC DNA]</scope>
    <source>
        <strain evidence="1 2">DSM 28320</strain>
    </source>
</reference>
<dbReference type="GO" id="GO:0008864">
    <property type="term" value="F:formyltetrahydrofolate deformylase activity"/>
    <property type="evidence" value="ECO:0007669"/>
    <property type="project" value="UniProtKB-EC"/>
</dbReference>
<proteinExistence type="predicted"/>
<name>A0A3P3E6A6_9HYPH</name>
<protein>
    <submittedName>
        <fullName evidence="1">Formyltetrahydrofolate deformylase</fullName>
        <ecNumber evidence="1">3.5.1.10</ecNumber>
    </submittedName>
</protein>
<organism evidence="1 2">
    <name type="scientific">Mesorhizobium tamadayense</name>
    <dbReference type="NCBI Taxonomy" id="425306"/>
    <lineage>
        <taxon>Bacteria</taxon>
        <taxon>Pseudomonadati</taxon>
        <taxon>Pseudomonadota</taxon>
        <taxon>Alphaproteobacteria</taxon>
        <taxon>Hyphomicrobiales</taxon>
        <taxon>Phyllobacteriaceae</taxon>
        <taxon>Mesorhizobium</taxon>
    </lineage>
</organism>
<dbReference type="AlphaFoldDB" id="A0A3P3E6A6"/>
<feature type="non-terminal residue" evidence="1">
    <location>
        <position position="1"/>
    </location>
</feature>